<sequence>MVRIFINLHYECLFIYYTILQDDIINFRFKLPSILWESKLNTYKGQQQTESKIEDIEGPSDVEIIETPFKSAKLSYVSSTKKEQQDPEQKNEDIEDPAKVDPKVDIIEEQKNEDTEGTTKVDPKVDIIETSFKVPKLSYASNEFKLDVSPCVFSKKRRILSSATEELVRALRTYIMSIDNKYLQ</sequence>
<evidence type="ECO:0000313" key="3">
    <source>
        <dbReference type="Proteomes" id="UP000729402"/>
    </source>
</evidence>
<gene>
    <name evidence="2" type="ORF">GUJ93_ZPchr0002g26274</name>
</gene>
<proteinExistence type="predicted"/>
<protein>
    <submittedName>
        <fullName evidence="2">Uncharacterized protein</fullName>
    </submittedName>
</protein>
<name>A0A8J5VV20_ZIZPA</name>
<evidence type="ECO:0000256" key="1">
    <source>
        <dbReference type="SAM" id="MobiDB-lite"/>
    </source>
</evidence>
<feature type="region of interest" description="Disordered" evidence="1">
    <location>
        <begin position="76"/>
        <end position="102"/>
    </location>
</feature>
<feature type="compositionally biased region" description="Basic and acidic residues" evidence="1">
    <location>
        <begin position="80"/>
        <end position="102"/>
    </location>
</feature>
<dbReference type="AlphaFoldDB" id="A0A8J5VV20"/>
<comment type="caution">
    <text evidence="2">The sequence shown here is derived from an EMBL/GenBank/DDBJ whole genome shotgun (WGS) entry which is preliminary data.</text>
</comment>
<organism evidence="2 3">
    <name type="scientific">Zizania palustris</name>
    <name type="common">Northern wild rice</name>
    <dbReference type="NCBI Taxonomy" id="103762"/>
    <lineage>
        <taxon>Eukaryota</taxon>
        <taxon>Viridiplantae</taxon>
        <taxon>Streptophyta</taxon>
        <taxon>Embryophyta</taxon>
        <taxon>Tracheophyta</taxon>
        <taxon>Spermatophyta</taxon>
        <taxon>Magnoliopsida</taxon>
        <taxon>Liliopsida</taxon>
        <taxon>Poales</taxon>
        <taxon>Poaceae</taxon>
        <taxon>BOP clade</taxon>
        <taxon>Oryzoideae</taxon>
        <taxon>Oryzeae</taxon>
        <taxon>Zizaniinae</taxon>
        <taxon>Zizania</taxon>
    </lineage>
</organism>
<reference evidence="2" key="2">
    <citation type="submission" date="2021-02" db="EMBL/GenBank/DDBJ databases">
        <authorList>
            <person name="Kimball J.A."/>
            <person name="Haas M.W."/>
            <person name="Macchietto M."/>
            <person name="Kono T."/>
            <person name="Duquette J."/>
            <person name="Shao M."/>
        </authorList>
    </citation>
    <scope>NUCLEOTIDE SEQUENCE</scope>
    <source>
        <tissue evidence="2">Fresh leaf tissue</tissue>
    </source>
</reference>
<reference evidence="2" key="1">
    <citation type="journal article" date="2021" name="bioRxiv">
        <title>Whole Genome Assembly and Annotation of Northern Wild Rice, Zizania palustris L., Supports a Whole Genome Duplication in the Zizania Genus.</title>
        <authorList>
            <person name="Haas M."/>
            <person name="Kono T."/>
            <person name="Macchietto M."/>
            <person name="Millas R."/>
            <person name="McGilp L."/>
            <person name="Shao M."/>
            <person name="Duquette J."/>
            <person name="Hirsch C.N."/>
            <person name="Kimball J."/>
        </authorList>
    </citation>
    <scope>NUCLEOTIDE SEQUENCE</scope>
    <source>
        <tissue evidence="2">Fresh leaf tissue</tissue>
    </source>
</reference>
<dbReference type="OrthoDB" id="695256at2759"/>
<accession>A0A8J5VV20</accession>
<evidence type="ECO:0000313" key="2">
    <source>
        <dbReference type="EMBL" id="KAG8057244.1"/>
    </source>
</evidence>
<dbReference type="EMBL" id="JAAALK010000287">
    <property type="protein sequence ID" value="KAG8057244.1"/>
    <property type="molecule type" value="Genomic_DNA"/>
</dbReference>
<dbReference type="Proteomes" id="UP000729402">
    <property type="component" value="Unassembled WGS sequence"/>
</dbReference>
<keyword evidence="3" id="KW-1185">Reference proteome</keyword>